<evidence type="ECO:0000259" key="18">
    <source>
        <dbReference type="Pfam" id="PF02773"/>
    </source>
</evidence>
<evidence type="ECO:0000259" key="17">
    <source>
        <dbReference type="Pfam" id="PF02772"/>
    </source>
</evidence>
<evidence type="ECO:0000256" key="7">
    <source>
        <dbReference type="ARBA" id="ARBA00022679"/>
    </source>
</evidence>
<keyword evidence="6" id="KW-0554">One-carbon metabolism</keyword>
<comment type="subunit">
    <text evidence="14">Homotetramer.</text>
</comment>
<dbReference type="UniPathway" id="UPA00315">
    <property type="reaction ID" value="UER00080"/>
</dbReference>
<evidence type="ECO:0000259" key="16">
    <source>
        <dbReference type="Pfam" id="PF00438"/>
    </source>
</evidence>
<dbReference type="GO" id="GO:0005737">
    <property type="term" value="C:cytoplasm"/>
    <property type="evidence" value="ECO:0007669"/>
    <property type="project" value="UniProtKB-SubCell"/>
</dbReference>
<keyword evidence="8 14" id="KW-0479">Metal-binding</keyword>
<comment type="cofactor">
    <cofactor evidence="1">
        <name>Mg(2+)</name>
        <dbReference type="ChEBI" id="CHEBI:18420"/>
    </cofactor>
</comment>
<keyword evidence="12 14" id="KW-0630">Potassium</keyword>
<evidence type="ECO:0000256" key="2">
    <source>
        <dbReference type="ARBA" id="ARBA00001958"/>
    </source>
</evidence>
<protein>
    <recommendedName>
        <fullName evidence="5 13">Methionine adenosyltransferase</fullName>
        <ecNumber evidence="5 13">2.5.1.6</ecNumber>
    </recommendedName>
</protein>
<dbReference type="GO" id="GO:0004478">
    <property type="term" value="F:methionine adenosyltransferase activity"/>
    <property type="evidence" value="ECO:0007669"/>
    <property type="project" value="UniProtKB-UniRule"/>
</dbReference>
<evidence type="ECO:0000313" key="20">
    <source>
        <dbReference type="Proteomes" id="UP000179102"/>
    </source>
</evidence>
<dbReference type="GO" id="GO:0006556">
    <property type="term" value="P:S-adenosylmethionine biosynthetic process"/>
    <property type="evidence" value="ECO:0007669"/>
    <property type="project" value="UniProtKB-UniRule"/>
</dbReference>
<evidence type="ECO:0000256" key="4">
    <source>
        <dbReference type="ARBA" id="ARBA00009685"/>
    </source>
</evidence>
<dbReference type="Pfam" id="PF02773">
    <property type="entry name" value="S-AdoMet_synt_C"/>
    <property type="match status" value="1"/>
</dbReference>
<dbReference type="EC" id="2.5.1.6" evidence="5 13"/>
<dbReference type="Pfam" id="PF00438">
    <property type="entry name" value="S-AdoMet_synt_N"/>
    <property type="match status" value="1"/>
</dbReference>
<dbReference type="Pfam" id="PF02772">
    <property type="entry name" value="S-AdoMet_synt_M"/>
    <property type="match status" value="1"/>
</dbReference>
<evidence type="ECO:0000256" key="5">
    <source>
        <dbReference type="ARBA" id="ARBA00012828"/>
    </source>
</evidence>
<dbReference type="GO" id="GO:0006730">
    <property type="term" value="P:one-carbon metabolic process"/>
    <property type="evidence" value="ECO:0007669"/>
    <property type="project" value="UniProtKB-KW"/>
</dbReference>
<dbReference type="CDD" id="cd18079">
    <property type="entry name" value="S-AdoMet_synt"/>
    <property type="match status" value="1"/>
</dbReference>
<sequence length="378" mass="41294">MRGFLVGNVPERFFTSESVCAGHPDKICDQISDACVDAVLTRDPYGRVAIETMAGANHLVLMGEVGTTAKIDFERIAREQVHRLGYTDHAQNFTHLSPVTLKIHEQSPEIAVGVESKGAGDQGMMFGYACTETPQRMPMPITLAHALAQKIDEVRESGKLPYLKPDGKTQITVEYQNGKPCKVTNVVVAAPHKREVQLGDVRQDIFLEVIVPVLGKYDFTVQLTQVIVNGTGTWHSGGPATDTGLTGRKIVVDTYGGYARVGGGAFSGKDPSKVDRSGAYGARFIANNIVAHGLAERAEVQLAWAIGQRQPLMQEIETYDTETVPLMAVRDFASKVLDTSVEGIIEGLKLRRPIYLQTAAYGHFGRPGFPWEEIKKDI</sequence>
<dbReference type="InterPro" id="IPR022636">
    <property type="entry name" value="S-AdoMet_synthetase_sfam"/>
</dbReference>
<organism evidence="19 20">
    <name type="scientific">Candidatus Curtissbacteria bacterium RIFCSPHIGHO2_01_FULL_41_11</name>
    <dbReference type="NCBI Taxonomy" id="1797711"/>
    <lineage>
        <taxon>Bacteria</taxon>
        <taxon>Candidatus Curtissiibacteriota</taxon>
    </lineage>
</organism>
<dbReference type="InterPro" id="IPR022630">
    <property type="entry name" value="S-AdoMet_synt_C"/>
</dbReference>
<dbReference type="InterPro" id="IPR022628">
    <property type="entry name" value="S-AdoMet_synt_N"/>
</dbReference>
<evidence type="ECO:0000256" key="8">
    <source>
        <dbReference type="ARBA" id="ARBA00022723"/>
    </source>
</evidence>
<dbReference type="PROSITE" id="PS00376">
    <property type="entry name" value="ADOMET_SYNTHASE_1"/>
    <property type="match status" value="1"/>
</dbReference>
<dbReference type="PROSITE" id="PS00377">
    <property type="entry name" value="ADOMET_SYNTHASE_2"/>
    <property type="match status" value="1"/>
</dbReference>
<accession>A0A1F5G3X3</accession>
<evidence type="ECO:0000256" key="10">
    <source>
        <dbReference type="ARBA" id="ARBA00022840"/>
    </source>
</evidence>
<evidence type="ECO:0000256" key="13">
    <source>
        <dbReference type="NCBIfam" id="TIGR01034"/>
    </source>
</evidence>
<dbReference type="PANTHER" id="PTHR11964">
    <property type="entry name" value="S-ADENOSYLMETHIONINE SYNTHETASE"/>
    <property type="match status" value="1"/>
</dbReference>
<gene>
    <name evidence="19" type="ORF">A2870_02005</name>
</gene>
<dbReference type="Proteomes" id="UP000179102">
    <property type="component" value="Unassembled WGS sequence"/>
</dbReference>
<dbReference type="Gene3D" id="3.30.300.10">
    <property type="match status" value="3"/>
</dbReference>
<reference evidence="19 20" key="1">
    <citation type="journal article" date="2016" name="Nat. Commun.">
        <title>Thousands of microbial genomes shed light on interconnected biogeochemical processes in an aquifer system.</title>
        <authorList>
            <person name="Anantharaman K."/>
            <person name="Brown C.T."/>
            <person name="Hug L.A."/>
            <person name="Sharon I."/>
            <person name="Castelle C.J."/>
            <person name="Probst A.J."/>
            <person name="Thomas B.C."/>
            <person name="Singh A."/>
            <person name="Wilkins M.J."/>
            <person name="Karaoz U."/>
            <person name="Brodie E.L."/>
            <person name="Williams K.H."/>
            <person name="Hubbard S.S."/>
            <person name="Banfield J.F."/>
        </authorList>
    </citation>
    <scope>NUCLEOTIDE SEQUENCE [LARGE SCALE GENOMIC DNA]</scope>
</reference>
<evidence type="ECO:0000256" key="6">
    <source>
        <dbReference type="ARBA" id="ARBA00022563"/>
    </source>
</evidence>
<dbReference type="STRING" id="1797711.A2870_02005"/>
<keyword evidence="9" id="KW-0547">Nucleotide-binding</keyword>
<comment type="cofactor">
    <cofactor evidence="2">
        <name>K(+)</name>
        <dbReference type="ChEBI" id="CHEBI:29103"/>
    </cofactor>
</comment>
<evidence type="ECO:0000256" key="14">
    <source>
        <dbReference type="RuleBase" id="RU000542"/>
    </source>
</evidence>
<dbReference type="NCBIfam" id="TIGR01034">
    <property type="entry name" value="metK"/>
    <property type="match status" value="1"/>
</dbReference>
<evidence type="ECO:0000256" key="12">
    <source>
        <dbReference type="ARBA" id="ARBA00022958"/>
    </source>
</evidence>
<comment type="similarity">
    <text evidence="4 15">Belongs to the AdoMet synthase family.</text>
</comment>
<keyword evidence="11 14" id="KW-0460">Magnesium</keyword>
<keyword evidence="7 19" id="KW-0808">Transferase</keyword>
<comment type="subcellular location">
    <subcellularLocation>
        <location evidence="14">Cytoplasm</location>
    </subcellularLocation>
</comment>
<feature type="domain" description="S-adenosylmethionine synthetase central" evidence="17">
    <location>
        <begin position="117"/>
        <end position="233"/>
    </location>
</feature>
<dbReference type="GO" id="GO:0046872">
    <property type="term" value="F:metal ion binding"/>
    <property type="evidence" value="ECO:0007669"/>
    <property type="project" value="UniProtKB-KW"/>
</dbReference>
<dbReference type="InterPro" id="IPR022629">
    <property type="entry name" value="S-AdoMet_synt_central"/>
</dbReference>
<evidence type="ECO:0000256" key="15">
    <source>
        <dbReference type="RuleBase" id="RU004462"/>
    </source>
</evidence>
<feature type="domain" description="S-adenosylmethionine synthetase C-terminal" evidence="18">
    <location>
        <begin position="237"/>
        <end position="372"/>
    </location>
</feature>
<comment type="caution">
    <text evidence="19">The sequence shown here is derived from an EMBL/GenBank/DDBJ whole genome shotgun (WGS) entry which is preliminary data.</text>
</comment>
<dbReference type="GO" id="GO:0005524">
    <property type="term" value="F:ATP binding"/>
    <property type="evidence" value="ECO:0007669"/>
    <property type="project" value="UniProtKB-KW"/>
</dbReference>
<evidence type="ECO:0000256" key="1">
    <source>
        <dbReference type="ARBA" id="ARBA00001946"/>
    </source>
</evidence>
<dbReference type="EMBL" id="MFAZ01000040">
    <property type="protein sequence ID" value="OGD86548.1"/>
    <property type="molecule type" value="Genomic_DNA"/>
</dbReference>
<evidence type="ECO:0000256" key="3">
    <source>
        <dbReference type="ARBA" id="ARBA00005224"/>
    </source>
</evidence>
<dbReference type="AlphaFoldDB" id="A0A1F5G3X3"/>
<dbReference type="InterPro" id="IPR002133">
    <property type="entry name" value="S-AdoMet_synthetase"/>
</dbReference>
<name>A0A1F5G3X3_9BACT</name>
<proteinExistence type="inferred from homology"/>
<feature type="domain" description="S-adenosylmethionine synthetase N-terminal" evidence="16">
    <location>
        <begin position="12"/>
        <end position="108"/>
    </location>
</feature>
<comment type="pathway">
    <text evidence="3">Amino-acid biosynthesis; S-adenosyl-L-methionine biosynthesis; S-adenosyl-L-methionine from L-methionine: step 1/1.</text>
</comment>
<dbReference type="PIRSF" id="PIRSF000497">
    <property type="entry name" value="MAT"/>
    <property type="match status" value="1"/>
</dbReference>
<dbReference type="SUPFAM" id="SSF55973">
    <property type="entry name" value="S-adenosylmethionine synthetase"/>
    <property type="match status" value="3"/>
</dbReference>
<dbReference type="InterPro" id="IPR022631">
    <property type="entry name" value="ADOMET_SYNTHASE_CS"/>
</dbReference>
<evidence type="ECO:0000256" key="11">
    <source>
        <dbReference type="ARBA" id="ARBA00022842"/>
    </source>
</evidence>
<keyword evidence="10" id="KW-0067">ATP-binding</keyword>
<evidence type="ECO:0000313" key="19">
    <source>
        <dbReference type="EMBL" id="OGD86548.1"/>
    </source>
</evidence>
<evidence type="ECO:0000256" key="9">
    <source>
        <dbReference type="ARBA" id="ARBA00022741"/>
    </source>
</evidence>